<evidence type="ECO:0000313" key="2">
    <source>
        <dbReference type="EMBL" id="KAK3199309.1"/>
    </source>
</evidence>
<evidence type="ECO:0000313" key="3">
    <source>
        <dbReference type="Proteomes" id="UP001281410"/>
    </source>
</evidence>
<keyword evidence="3" id="KW-1185">Reference proteome</keyword>
<accession>A0AAE0A262</accession>
<dbReference type="InterPro" id="IPR005162">
    <property type="entry name" value="Retrotrans_gag_dom"/>
</dbReference>
<organism evidence="2 3">
    <name type="scientific">Dipteronia sinensis</name>
    <dbReference type="NCBI Taxonomy" id="43782"/>
    <lineage>
        <taxon>Eukaryota</taxon>
        <taxon>Viridiplantae</taxon>
        <taxon>Streptophyta</taxon>
        <taxon>Embryophyta</taxon>
        <taxon>Tracheophyta</taxon>
        <taxon>Spermatophyta</taxon>
        <taxon>Magnoliopsida</taxon>
        <taxon>eudicotyledons</taxon>
        <taxon>Gunneridae</taxon>
        <taxon>Pentapetalae</taxon>
        <taxon>rosids</taxon>
        <taxon>malvids</taxon>
        <taxon>Sapindales</taxon>
        <taxon>Sapindaceae</taxon>
        <taxon>Hippocastanoideae</taxon>
        <taxon>Acereae</taxon>
        <taxon>Dipteronia</taxon>
    </lineage>
</organism>
<comment type="caution">
    <text evidence="2">The sequence shown here is derived from an EMBL/GenBank/DDBJ whole genome shotgun (WGS) entry which is preliminary data.</text>
</comment>
<protein>
    <recommendedName>
        <fullName evidence="1">Retrotransposon gag domain-containing protein</fullName>
    </recommendedName>
</protein>
<dbReference type="Pfam" id="PF03732">
    <property type="entry name" value="Retrotrans_gag"/>
    <property type="match status" value="1"/>
</dbReference>
<gene>
    <name evidence="2" type="ORF">Dsin_022724</name>
</gene>
<dbReference type="Proteomes" id="UP001281410">
    <property type="component" value="Unassembled WGS sequence"/>
</dbReference>
<sequence>MNRSGRNAIGRGNARIRDAVVTLKRFKRLGPLVFKGKVDPIAAEVWLREIEKVCTTIVCFDEQKVVFASFMLEDEADHWWDATSRILKTIMLRNDHITWEMFKNAFNQKYFPDRVRFKMERDFLSLKQGSKSVTRRKYLRLGLTI</sequence>
<reference evidence="2" key="1">
    <citation type="journal article" date="2023" name="Plant J.">
        <title>Genome sequences and population genomics provide insights into the demographic history, inbreeding, and mutation load of two 'living fossil' tree species of Dipteronia.</title>
        <authorList>
            <person name="Feng Y."/>
            <person name="Comes H.P."/>
            <person name="Chen J."/>
            <person name="Zhu S."/>
            <person name="Lu R."/>
            <person name="Zhang X."/>
            <person name="Li P."/>
            <person name="Qiu J."/>
            <person name="Olsen K.M."/>
            <person name="Qiu Y."/>
        </authorList>
    </citation>
    <scope>NUCLEOTIDE SEQUENCE</scope>
    <source>
        <strain evidence="2">NBL</strain>
    </source>
</reference>
<evidence type="ECO:0000259" key="1">
    <source>
        <dbReference type="Pfam" id="PF03732"/>
    </source>
</evidence>
<proteinExistence type="predicted"/>
<dbReference type="AlphaFoldDB" id="A0AAE0A262"/>
<name>A0AAE0A262_9ROSI</name>
<feature type="domain" description="Retrotransposon gag" evidence="1">
    <location>
        <begin position="67"/>
        <end position="134"/>
    </location>
</feature>
<dbReference type="EMBL" id="JANJYJ010000007">
    <property type="protein sequence ID" value="KAK3199309.1"/>
    <property type="molecule type" value="Genomic_DNA"/>
</dbReference>